<evidence type="ECO:0000256" key="2">
    <source>
        <dbReference type="ARBA" id="ARBA00022795"/>
    </source>
</evidence>
<organism evidence="5">
    <name type="scientific">Paenibacillus sp. BIHB 4019</name>
    <dbReference type="NCBI Taxonomy" id="1870819"/>
    <lineage>
        <taxon>Bacteria</taxon>
        <taxon>Bacillati</taxon>
        <taxon>Bacillota</taxon>
        <taxon>Bacilli</taxon>
        <taxon>Bacillales</taxon>
        <taxon>Paenibacillaceae</taxon>
        <taxon>Paenibacillus</taxon>
    </lineage>
</organism>
<evidence type="ECO:0000256" key="4">
    <source>
        <dbReference type="HAMAP-Rule" id="MF_01185"/>
    </source>
</evidence>
<dbReference type="InterPro" id="IPR024046">
    <property type="entry name" value="Flagellar_assmbl_FliW_dom_sf"/>
</dbReference>
<dbReference type="EMBL" id="CP016808">
    <property type="protein sequence ID" value="ANY66964.1"/>
    <property type="molecule type" value="Genomic_DNA"/>
</dbReference>
<dbReference type="RefSeq" id="WP_099518235.1">
    <property type="nucleotide sequence ID" value="NZ_CP016808.1"/>
</dbReference>
<dbReference type="GO" id="GO:0044780">
    <property type="term" value="P:bacterial-type flagellum assembly"/>
    <property type="evidence" value="ECO:0007669"/>
    <property type="project" value="UniProtKB-UniRule"/>
</dbReference>
<proteinExistence type="inferred from homology"/>
<comment type="subcellular location">
    <subcellularLocation>
        <location evidence="4">Cytoplasm</location>
    </subcellularLocation>
</comment>
<comment type="similarity">
    <text evidence="4">Belongs to the FliW family.</text>
</comment>
<comment type="subunit">
    <text evidence="4">Interacts with translational regulator CsrA and flagellin(s).</text>
</comment>
<keyword evidence="4" id="KW-0143">Chaperone</keyword>
<reference evidence="5" key="1">
    <citation type="submission" date="2016-08" db="EMBL/GenBank/DDBJ databases">
        <title>Complete Genome Seqeunce of Paenibacillus sp. BIHB 4019 from tea rhizoplane.</title>
        <authorList>
            <person name="Thakur R."/>
            <person name="Swarnkar M.K."/>
            <person name="Gulati A."/>
        </authorList>
    </citation>
    <scope>NUCLEOTIDE SEQUENCE [LARGE SCALE GENOMIC DNA]</scope>
    <source>
        <strain evidence="5">BIHB4019</strain>
    </source>
</reference>
<keyword evidence="2 4" id="KW-1005">Bacterial flagellum biogenesis</keyword>
<keyword evidence="1 4" id="KW-0963">Cytoplasm</keyword>
<dbReference type="PANTHER" id="PTHR39190">
    <property type="entry name" value="FLAGELLAR ASSEMBLY FACTOR FLIW"/>
    <property type="match status" value="1"/>
</dbReference>
<dbReference type="Pfam" id="PF02623">
    <property type="entry name" value="FliW"/>
    <property type="match status" value="1"/>
</dbReference>
<protein>
    <recommendedName>
        <fullName evidence="4">Flagellar assembly factor FliW</fullName>
    </recommendedName>
</protein>
<sequence>MIIETTRFGSLEYEAEQVITFISGIPGFKQFQRYTIVSIEESPFQFLQSVEDGALAFIIVSPFDFIKEYEFELSEQIKDELKIENAESLQIYSIVRVVEDLASATINLAAPIIINTECNHAVQYILSNEHYSIQYPLFAEGMPTGGE</sequence>
<dbReference type="Gene3D" id="2.30.290.10">
    <property type="entry name" value="BH3618-like"/>
    <property type="match status" value="1"/>
</dbReference>
<dbReference type="SUPFAM" id="SSF141457">
    <property type="entry name" value="BH3618-like"/>
    <property type="match status" value="1"/>
</dbReference>
<evidence type="ECO:0000256" key="1">
    <source>
        <dbReference type="ARBA" id="ARBA00022490"/>
    </source>
</evidence>
<keyword evidence="3 4" id="KW-0810">Translation regulation</keyword>
<name>A0A1B2DGV8_9BACL</name>
<dbReference type="NCBIfam" id="NF009793">
    <property type="entry name" value="PRK13285.1-1"/>
    <property type="match status" value="1"/>
</dbReference>
<dbReference type="GO" id="GO:0005737">
    <property type="term" value="C:cytoplasm"/>
    <property type="evidence" value="ECO:0007669"/>
    <property type="project" value="UniProtKB-SubCell"/>
</dbReference>
<evidence type="ECO:0000256" key="3">
    <source>
        <dbReference type="ARBA" id="ARBA00022845"/>
    </source>
</evidence>
<dbReference type="HAMAP" id="MF_01185">
    <property type="entry name" value="FliW"/>
    <property type="match status" value="1"/>
</dbReference>
<gene>
    <name evidence="4" type="primary">fliW</name>
    <name evidence="5" type="ORF">BBD42_11150</name>
</gene>
<accession>A0A1B2DGV8</accession>
<evidence type="ECO:0000313" key="5">
    <source>
        <dbReference type="EMBL" id="ANY66964.1"/>
    </source>
</evidence>
<dbReference type="InterPro" id="IPR003775">
    <property type="entry name" value="Flagellar_assembly_factor_FliW"/>
</dbReference>
<dbReference type="PANTHER" id="PTHR39190:SF1">
    <property type="entry name" value="FLAGELLAR ASSEMBLY FACTOR FLIW"/>
    <property type="match status" value="1"/>
</dbReference>
<dbReference type="GO" id="GO:0006417">
    <property type="term" value="P:regulation of translation"/>
    <property type="evidence" value="ECO:0007669"/>
    <property type="project" value="UniProtKB-KW"/>
</dbReference>
<dbReference type="AlphaFoldDB" id="A0A1B2DGV8"/>
<comment type="function">
    <text evidence="4">Acts as an anti-CsrA protein, binds CsrA and prevents it from repressing translation of its target genes, one of which is flagellin. Binds to flagellin and participates in the assembly of the flagellum.</text>
</comment>